<dbReference type="Gene3D" id="3.40.50.720">
    <property type="entry name" value="NAD(P)-binding Rossmann-like Domain"/>
    <property type="match status" value="2"/>
</dbReference>
<keyword evidence="3" id="KW-0560">Oxidoreductase</keyword>
<dbReference type="InterPro" id="IPR002347">
    <property type="entry name" value="SDR_fam"/>
</dbReference>
<dbReference type="WBParaSite" id="maker-E.canG7_contigs_1810-snap-gene-0.15-mRNA-1">
    <property type="protein sequence ID" value="maker-E.canG7_contigs_1810-snap-gene-0.15-mRNA-1"/>
    <property type="gene ID" value="EcG7_07410"/>
</dbReference>
<evidence type="ECO:0000256" key="1">
    <source>
        <dbReference type="ARBA" id="ARBA00006484"/>
    </source>
</evidence>
<evidence type="ECO:0000313" key="6">
    <source>
        <dbReference type="WBParaSite" id="maker-E.canG7_contigs_1810-snap-gene-0.15-mRNA-1"/>
    </source>
</evidence>
<keyword evidence="2" id="KW-0521">NADP</keyword>
<sequence>LDLGAVKAVEDKGLRFKFYQLNIADVDSRHKLAEFIRANYPNGIDIMVNSAGIAYVDAHTSSRIGTYVDSYWVVDFEASRIGTSNLTFVTGNWLSISRPITATSRITSPLIRLPIAVPLDHCQPSARATAGPKPKNSDSTLGRCASCCPLKTTRATLNADVETDGTQTAPLLADVERATCHRVTGANKGIGNGIVQLLVQGLKPASDWHVYLTARNEKLGMEAAKVFEDKGFHVKFHQLDITVADSRHKLTEYIKANYPNGIDILVNNAGIAYKLDSTAPFGKQARVTIATNYTATVNMWKEFLPLMAKDSRLVNVASLAAMMSLRNVEGDGNQVQGSLDTAGAGHAEVGDHEKVGFSSSAYGMSKVGLWKATAILAEQLKSDPRHILTN</sequence>
<accession>A0A915ETB8</accession>
<dbReference type="Proteomes" id="UP000887562">
    <property type="component" value="Unplaced"/>
</dbReference>
<protein>
    <submittedName>
        <fullName evidence="6">Carbonyl reductase</fullName>
    </submittedName>
</protein>
<name>A0A915ETB8_9CEST</name>
<proteinExistence type="inferred from homology"/>
<evidence type="ECO:0000313" key="5">
    <source>
        <dbReference type="Proteomes" id="UP000887562"/>
    </source>
</evidence>
<evidence type="ECO:0000256" key="2">
    <source>
        <dbReference type="ARBA" id="ARBA00022857"/>
    </source>
</evidence>
<dbReference type="InterPro" id="IPR036291">
    <property type="entry name" value="NAD(P)-bd_dom_sf"/>
</dbReference>
<dbReference type="PANTHER" id="PTHR43963:SF6">
    <property type="entry name" value="CHAIN DEHYDROGENASE FAMILY PROTEIN, PUTATIVE (AFU_ORTHOLOGUE AFUA_3G15350)-RELATED"/>
    <property type="match status" value="1"/>
</dbReference>
<dbReference type="SUPFAM" id="SSF51735">
    <property type="entry name" value="NAD(P)-binding Rossmann-fold domains"/>
    <property type="match status" value="2"/>
</dbReference>
<evidence type="ECO:0000256" key="3">
    <source>
        <dbReference type="ARBA" id="ARBA00023002"/>
    </source>
</evidence>
<organism evidence="5 6">
    <name type="scientific">Echinococcus canadensis</name>
    <dbReference type="NCBI Taxonomy" id="519352"/>
    <lineage>
        <taxon>Eukaryota</taxon>
        <taxon>Metazoa</taxon>
        <taxon>Spiralia</taxon>
        <taxon>Lophotrochozoa</taxon>
        <taxon>Platyhelminthes</taxon>
        <taxon>Cestoda</taxon>
        <taxon>Eucestoda</taxon>
        <taxon>Cyclophyllidea</taxon>
        <taxon>Taeniidae</taxon>
        <taxon>Echinococcus</taxon>
        <taxon>Echinococcus canadensis group</taxon>
    </lineage>
</organism>
<keyword evidence="5" id="KW-1185">Reference proteome</keyword>
<dbReference type="PRINTS" id="PR00081">
    <property type="entry name" value="GDHRDH"/>
</dbReference>
<dbReference type="PRINTS" id="PR00080">
    <property type="entry name" value="SDRFAMILY"/>
</dbReference>
<comment type="similarity">
    <text evidence="1 4">Belongs to the short-chain dehydrogenases/reductases (SDR) family.</text>
</comment>
<dbReference type="AlphaFoldDB" id="A0A915ETB8"/>
<dbReference type="Pfam" id="PF00106">
    <property type="entry name" value="adh_short"/>
    <property type="match status" value="1"/>
</dbReference>
<evidence type="ECO:0000256" key="4">
    <source>
        <dbReference type="RuleBase" id="RU000363"/>
    </source>
</evidence>
<dbReference type="PANTHER" id="PTHR43963">
    <property type="entry name" value="CARBONYL REDUCTASE 1-RELATED"/>
    <property type="match status" value="1"/>
</dbReference>
<dbReference type="GO" id="GO:0016491">
    <property type="term" value="F:oxidoreductase activity"/>
    <property type="evidence" value="ECO:0007669"/>
    <property type="project" value="UniProtKB-KW"/>
</dbReference>
<reference evidence="6" key="1">
    <citation type="submission" date="2022-11" db="UniProtKB">
        <authorList>
            <consortium name="WormBaseParasite"/>
        </authorList>
    </citation>
    <scope>IDENTIFICATION</scope>
</reference>